<keyword evidence="2" id="KW-0223">Dioxygenase</keyword>
<keyword evidence="2" id="KW-0560">Oxidoreductase</keyword>
<evidence type="ECO:0000256" key="1">
    <source>
        <dbReference type="SAM" id="MobiDB-lite"/>
    </source>
</evidence>
<dbReference type="RefSeq" id="WP_338503371.1">
    <property type="nucleotide sequence ID" value="NZ_CP145607.1"/>
</dbReference>
<name>A0ABZ2G344_9SPHN</name>
<sequence>MTIDPKLLPGIPLIESPIYAGIVDQLGLTDDERRVADSLHERGYAVIDFPDPEVLDRIDRIKRRLAPRFGLDPEDPARRLREASVRRVQDAWLEDEDVRAIAANPTVLALLGKLYGRRPIPFQTLNFPVGTEQKLHSDSNHFSSLPERFMCGVWLAMEDVHPDAGPLTYAPGSHKWPIISNLMIGRRGRGGQTHSAQAPFEAAWDALLEIHGSESELLIAKKGQALIWAANLLHGGSFQNDKSLTRWSQVTHYYFEDCIYYTPAFSDEAVGDLAVRSITDVVTGDKVENRYLGQAAEALLQRSSAPAEDEPEPSGWWQRRRKRASAPPPTITLPPDFDAKAYLELNPDVAAAGIDPAAHYLRYGFSEGRAYRTD</sequence>
<dbReference type="Pfam" id="PF05721">
    <property type="entry name" value="PhyH"/>
    <property type="match status" value="1"/>
</dbReference>
<dbReference type="PANTHER" id="PTHR20883">
    <property type="entry name" value="PHYTANOYL-COA DIOXYGENASE DOMAIN CONTAINING 1"/>
    <property type="match status" value="1"/>
</dbReference>
<dbReference type="Gene3D" id="2.60.120.620">
    <property type="entry name" value="q2cbj1_9rhob like domain"/>
    <property type="match status" value="1"/>
</dbReference>
<organism evidence="2 3">
    <name type="scientific">Sphingomonas kaistensis</name>
    <dbReference type="NCBI Taxonomy" id="298708"/>
    <lineage>
        <taxon>Bacteria</taxon>
        <taxon>Pseudomonadati</taxon>
        <taxon>Pseudomonadota</taxon>
        <taxon>Alphaproteobacteria</taxon>
        <taxon>Sphingomonadales</taxon>
        <taxon>Sphingomonadaceae</taxon>
        <taxon>Sphingomonas</taxon>
    </lineage>
</organism>
<accession>A0ABZ2G344</accession>
<keyword evidence="3" id="KW-1185">Reference proteome</keyword>
<gene>
    <name evidence="2" type="ORF">V6R86_07580</name>
</gene>
<dbReference type="SUPFAM" id="SSF51197">
    <property type="entry name" value="Clavaminate synthase-like"/>
    <property type="match status" value="1"/>
</dbReference>
<dbReference type="InterPro" id="IPR008775">
    <property type="entry name" value="Phytyl_CoA_dOase-like"/>
</dbReference>
<proteinExistence type="predicted"/>
<dbReference type="PANTHER" id="PTHR20883:SF46">
    <property type="entry name" value="PHYTANOYL-COA HYDROXYLASE"/>
    <property type="match status" value="1"/>
</dbReference>
<evidence type="ECO:0000313" key="2">
    <source>
        <dbReference type="EMBL" id="WWM70537.1"/>
    </source>
</evidence>
<dbReference type="Proteomes" id="UP001382935">
    <property type="component" value="Chromosome"/>
</dbReference>
<protein>
    <submittedName>
        <fullName evidence="2">Phytanoyl-CoA dioxygenase family protein</fullName>
    </submittedName>
</protein>
<evidence type="ECO:0000313" key="3">
    <source>
        <dbReference type="Proteomes" id="UP001382935"/>
    </source>
</evidence>
<dbReference type="EMBL" id="CP145607">
    <property type="protein sequence ID" value="WWM70537.1"/>
    <property type="molecule type" value="Genomic_DNA"/>
</dbReference>
<dbReference type="GO" id="GO:0051213">
    <property type="term" value="F:dioxygenase activity"/>
    <property type="evidence" value="ECO:0007669"/>
    <property type="project" value="UniProtKB-KW"/>
</dbReference>
<feature type="region of interest" description="Disordered" evidence="1">
    <location>
        <begin position="302"/>
        <end position="333"/>
    </location>
</feature>
<reference evidence="2 3" key="1">
    <citation type="submission" date="2024-02" db="EMBL/GenBank/DDBJ databases">
        <title>Full genome sequence of Sphingomonas kaistensis.</title>
        <authorList>
            <person name="Poletto B.L."/>
            <person name="Silva G."/>
            <person name="Galante D."/>
            <person name="Campos K.R."/>
            <person name="Santos M.B.N."/>
            <person name="Sacchi C.T."/>
        </authorList>
    </citation>
    <scope>NUCLEOTIDE SEQUENCE [LARGE SCALE GENOMIC DNA]</scope>
    <source>
        <strain evidence="2 3">MA4R</strain>
    </source>
</reference>